<name>A0ABQ4NUR4_SHECO</name>
<gene>
    <name evidence="2" type="ORF">TUM3794_03840</name>
</gene>
<protein>
    <recommendedName>
        <fullName evidence="4">DUF2846 domain-containing protein</fullName>
    </recommendedName>
</protein>
<evidence type="ECO:0000313" key="3">
    <source>
        <dbReference type="Proteomes" id="UP000773469"/>
    </source>
</evidence>
<sequence length="186" mass="20927">MKPRLSLVLILAISTLFGCAQKIEGISKDVDKQLAENSGYLLIGIDTNRGLHSIIIGGTKSLMLTDKDLQSGTNYILVDVPAGQYQIEDIKFGRYVYMELEEGYWNFEVKPNQVSYVGDLYVKTVGFWMVSSAEILLENRSTSARLFLEEKFPNILKSRQVRYSGPGEDKFLEYAERLLAGKEAAL</sequence>
<keyword evidence="3" id="KW-1185">Reference proteome</keyword>
<accession>A0ABQ4NUR4</accession>
<evidence type="ECO:0000256" key="1">
    <source>
        <dbReference type="SAM" id="SignalP"/>
    </source>
</evidence>
<dbReference type="PROSITE" id="PS51257">
    <property type="entry name" value="PROKAR_LIPOPROTEIN"/>
    <property type="match status" value="1"/>
</dbReference>
<feature type="chain" id="PRO_5045120640" description="DUF2846 domain-containing protein" evidence="1">
    <location>
        <begin position="21"/>
        <end position="186"/>
    </location>
</feature>
<dbReference type="Proteomes" id="UP000773469">
    <property type="component" value="Unassembled WGS sequence"/>
</dbReference>
<reference evidence="2 3" key="1">
    <citation type="submission" date="2021-05" db="EMBL/GenBank/DDBJ databases">
        <title>Molecular characterization for Shewanella algae harboring chromosomal blaOXA-55-like strains isolated from clinical and environment sample.</title>
        <authorList>
            <person name="Ohama Y."/>
            <person name="Aoki K."/>
            <person name="Harada S."/>
            <person name="Moriya K."/>
            <person name="Ishii Y."/>
            <person name="Tateda K."/>
        </authorList>
    </citation>
    <scope>NUCLEOTIDE SEQUENCE [LARGE SCALE GENOMIC DNA]</scope>
    <source>
        <strain evidence="2 3">MBTL60-118</strain>
    </source>
</reference>
<evidence type="ECO:0000313" key="2">
    <source>
        <dbReference type="EMBL" id="GIU35727.1"/>
    </source>
</evidence>
<comment type="caution">
    <text evidence="2">The sequence shown here is derived from an EMBL/GenBank/DDBJ whole genome shotgun (WGS) entry which is preliminary data.</text>
</comment>
<evidence type="ECO:0008006" key="4">
    <source>
        <dbReference type="Google" id="ProtNLM"/>
    </source>
</evidence>
<dbReference type="EMBL" id="BPEU01000002">
    <property type="protein sequence ID" value="GIU35727.1"/>
    <property type="molecule type" value="Genomic_DNA"/>
</dbReference>
<keyword evidence="1" id="KW-0732">Signal</keyword>
<dbReference type="RefSeq" id="WP_220756124.1">
    <property type="nucleotide sequence ID" value="NZ_BPEU01000002.1"/>
</dbReference>
<feature type="signal peptide" evidence="1">
    <location>
        <begin position="1"/>
        <end position="20"/>
    </location>
</feature>
<proteinExistence type="predicted"/>
<organism evidence="2 3">
    <name type="scientific">Shewanella colwelliana</name>
    <name type="common">Alteromonas colwelliana</name>
    <dbReference type="NCBI Taxonomy" id="23"/>
    <lineage>
        <taxon>Bacteria</taxon>
        <taxon>Pseudomonadati</taxon>
        <taxon>Pseudomonadota</taxon>
        <taxon>Gammaproteobacteria</taxon>
        <taxon>Alteromonadales</taxon>
        <taxon>Shewanellaceae</taxon>
        <taxon>Shewanella</taxon>
    </lineage>
</organism>